<accession>A0ACC2PPY6</accession>
<evidence type="ECO:0000313" key="1">
    <source>
        <dbReference type="EMBL" id="KAJ8685078.1"/>
    </source>
</evidence>
<keyword evidence="2" id="KW-1185">Reference proteome</keyword>
<protein>
    <submittedName>
        <fullName evidence="1">Uncharacterized protein</fullName>
    </submittedName>
</protein>
<organism evidence="1 2">
    <name type="scientific">Eretmocerus hayati</name>
    <dbReference type="NCBI Taxonomy" id="131215"/>
    <lineage>
        <taxon>Eukaryota</taxon>
        <taxon>Metazoa</taxon>
        <taxon>Ecdysozoa</taxon>
        <taxon>Arthropoda</taxon>
        <taxon>Hexapoda</taxon>
        <taxon>Insecta</taxon>
        <taxon>Pterygota</taxon>
        <taxon>Neoptera</taxon>
        <taxon>Endopterygota</taxon>
        <taxon>Hymenoptera</taxon>
        <taxon>Apocrita</taxon>
        <taxon>Proctotrupomorpha</taxon>
        <taxon>Chalcidoidea</taxon>
        <taxon>Aphelinidae</taxon>
        <taxon>Aphelininae</taxon>
        <taxon>Eretmocerus</taxon>
    </lineage>
</organism>
<sequence length="111" mass="12960">MKKEYPAIGASPDGETDVAVLEIKCPSKQKTVKNYHENNKMKDKYRAQLRVQMFFANKSIGYFCVADPEIEVDKRIKIIREMFAKSFNLALLTRAMDFWKKAIFPRLMECC</sequence>
<name>A0ACC2PPY6_9HYME</name>
<reference evidence="1" key="1">
    <citation type="submission" date="2023-04" db="EMBL/GenBank/DDBJ databases">
        <title>A chromosome-level genome assembly of the parasitoid wasp Eretmocerus hayati.</title>
        <authorList>
            <person name="Zhong Y."/>
            <person name="Liu S."/>
            <person name="Liu Y."/>
        </authorList>
    </citation>
    <scope>NUCLEOTIDE SEQUENCE</scope>
    <source>
        <strain evidence="1">ZJU_SS_LIU_2023</strain>
    </source>
</reference>
<evidence type="ECO:0000313" key="2">
    <source>
        <dbReference type="Proteomes" id="UP001239111"/>
    </source>
</evidence>
<dbReference type="EMBL" id="CM056741">
    <property type="protein sequence ID" value="KAJ8685078.1"/>
    <property type="molecule type" value="Genomic_DNA"/>
</dbReference>
<proteinExistence type="predicted"/>
<dbReference type="Proteomes" id="UP001239111">
    <property type="component" value="Chromosome 1"/>
</dbReference>
<comment type="caution">
    <text evidence="1">The sequence shown here is derived from an EMBL/GenBank/DDBJ whole genome shotgun (WGS) entry which is preliminary data.</text>
</comment>
<gene>
    <name evidence="1" type="ORF">QAD02_020871</name>
</gene>